<proteinExistence type="predicted"/>
<evidence type="ECO:0000256" key="1">
    <source>
        <dbReference type="SAM" id="Coils"/>
    </source>
</evidence>
<comment type="caution">
    <text evidence="2">The sequence shown here is derived from an EMBL/GenBank/DDBJ whole genome shotgun (WGS) entry which is preliminary data.</text>
</comment>
<evidence type="ECO:0000313" key="2">
    <source>
        <dbReference type="EMBL" id="KAF5383144.1"/>
    </source>
</evidence>
<reference evidence="2 3" key="1">
    <citation type="journal article" date="2020" name="ISME J.">
        <title>Uncovering the hidden diversity of litter-decomposition mechanisms in mushroom-forming fungi.</title>
        <authorList>
            <person name="Floudas D."/>
            <person name="Bentzer J."/>
            <person name="Ahren D."/>
            <person name="Johansson T."/>
            <person name="Persson P."/>
            <person name="Tunlid A."/>
        </authorList>
    </citation>
    <scope>NUCLEOTIDE SEQUENCE [LARGE SCALE GENOMIC DNA]</scope>
    <source>
        <strain evidence="2 3">CBS 661.87</strain>
    </source>
</reference>
<gene>
    <name evidence="2" type="ORF">D9615_005016</name>
</gene>
<feature type="coiled-coil region" evidence="1">
    <location>
        <begin position="26"/>
        <end position="60"/>
    </location>
</feature>
<organism evidence="2 3">
    <name type="scientific">Tricholomella constricta</name>
    <dbReference type="NCBI Taxonomy" id="117010"/>
    <lineage>
        <taxon>Eukaryota</taxon>
        <taxon>Fungi</taxon>
        <taxon>Dikarya</taxon>
        <taxon>Basidiomycota</taxon>
        <taxon>Agaricomycotina</taxon>
        <taxon>Agaricomycetes</taxon>
        <taxon>Agaricomycetidae</taxon>
        <taxon>Agaricales</taxon>
        <taxon>Tricholomatineae</taxon>
        <taxon>Lyophyllaceae</taxon>
        <taxon>Tricholomella</taxon>
    </lineage>
</organism>
<feature type="coiled-coil region" evidence="1">
    <location>
        <begin position="108"/>
        <end position="135"/>
    </location>
</feature>
<evidence type="ECO:0000313" key="3">
    <source>
        <dbReference type="Proteomes" id="UP000565441"/>
    </source>
</evidence>
<dbReference type="AlphaFoldDB" id="A0A8H5HGZ9"/>
<keyword evidence="1" id="KW-0175">Coiled coil</keyword>
<name>A0A8H5HGZ9_9AGAR</name>
<protein>
    <submittedName>
        <fullName evidence="2">Uncharacterized protein</fullName>
    </submittedName>
</protein>
<dbReference type="OrthoDB" id="78858at2759"/>
<sequence length="321" mass="36311">MSFSPPIRRLSNTNSSSKEDLINAYEAEEERIINVLSRKLEQLREEKIDLENALEAESESHVNRMARELTALRLAQQGGTSNSSLSTSPEKEPGLGFRSFMSGRNPGAPSAETMLEAMRRENEQLRSKLVETERDYIRISRLNEVYREELIDHRRRLGIRSLLSTNTQKIVVSVLLKCLLTCYIGNVRLNANLTPDPWRANTSTSVADTSARPFRPGRKHPTLTFAVVFRIAVPIFPSHAPQQSHQPEYEHNHFQPSYPFLPVCAPAITFFVIRIPDGLLPYDPRGPLPPRAIQSAELRHPKSHRLAGWRVGFSGDQPDEG</sequence>
<dbReference type="PANTHER" id="PTHR15276">
    <property type="entry name" value="H4 D10S170 PROTEIN-RELATED"/>
    <property type="match status" value="1"/>
</dbReference>
<dbReference type="EMBL" id="JAACJP010000007">
    <property type="protein sequence ID" value="KAF5383144.1"/>
    <property type="molecule type" value="Genomic_DNA"/>
</dbReference>
<keyword evidence="3" id="KW-1185">Reference proteome</keyword>
<dbReference type="Proteomes" id="UP000565441">
    <property type="component" value="Unassembled WGS sequence"/>
</dbReference>
<dbReference type="Pfam" id="PF09755">
    <property type="entry name" value="DUF2046"/>
    <property type="match status" value="1"/>
</dbReference>
<accession>A0A8H5HGZ9</accession>
<dbReference type="InterPro" id="IPR019152">
    <property type="entry name" value="DUF2046"/>
</dbReference>
<dbReference type="PANTHER" id="PTHR15276:SF0">
    <property type="entry name" value="COILED-COIL DOMAIN-CONTAINING PROTEIN 6"/>
    <property type="match status" value="1"/>
</dbReference>